<dbReference type="InterPro" id="IPR001841">
    <property type="entry name" value="Znf_RING"/>
</dbReference>
<dbReference type="InParanoid" id="A0A068VHQ1"/>
<protein>
    <submittedName>
        <fullName evidence="9">DH200=94 genomic scaffold, scaffold_919</fullName>
    </submittedName>
</protein>
<dbReference type="InterPro" id="IPR018957">
    <property type="entry name" value="Znf_C3HC4_RING-type"/>
</dbReference>
<dbReference type="PANTHER" id="PTHR47692">
    <property type="entry name" value="RING/U-BOX SUPERFAMILY PROTEIN"/>
    <property type="match status" value="1"/>
</dbReference>
<keyword evidence="10" id="KW-1185">Reference proteome</keyword>
<evidence type="ECO:0000256" key="5">
    <source>
        <dbReference type="PROSITE-ProRule" id="PRU00982"/>
    </source>
</evidence>
<dbReference type="EMBL" id="HG740003">
    <property type="protein sequence ID" value="CDP20119.1"/>
    <property type="molecule type" value="Genomic_DNA"/>
</dbReference>
<name>A0A068VHQ1_COFCA</name>
<dbReference type="PANTHER" id="PTHR47692:SF2">
    <property type="entry name" value="ZINC FINGER RING-TYPE DOMAIN CONTAINING PROTEIN"/>
    <property type="match status" value="1"/>
</dbReference>
<sequence length="461" mass="53839">MLMNVCRNFPEDWWFEDVSSLRIYQFVEVVAPMRRKKIVSELLRSCVGHWWLSKIKDADCTMRQKSSETQLHRVIVEYLIRILAVEENSVPCNFLLHLVKIGHILKINSELLCQLERRVALVSKSYKATDLLGKHRTTLFDVNIVTKVVEVYFAEVSSNSTSNLTVVGRWVDEFLVLGARYKVKKMEHPQSKSDTLSPHPTPNRNPCPICLGPVIDESYLDQCFHKFCYNCILRWTKVVAYNYSAPPTSVKCPLCKTENFSIIHGCDGISFQRHFIGQDFHTSDFFTKAHKYRLQSYYCETGTLIDIFNPTRYWKLHKYLQPSHWLYDWMRREIQALTQEEDVDIVVHHILGVIESWRRTEQTSSRTSPEAKRERFRILVSEAARCFLTGRTNQFVNELEMFLASGLNIDAYDKVYLKNLGWKIPEISEDEEEPHEHAPAVPNLYLFDEDSDYTDGTSSIR</sequence>
<dbReference type="FunCoup" id="A0A068VHQ1">
    <property type="interactions" value="628"/>
</dbReference>
<dbReference type="Pfam" id="PF00097">
    <property type="entry name" value="zf-C3HC4"/>
    <property type="match status" value="1"/>
</dbReference>
<evidence type="ECO:0000313" key="9">
    <source>
        <dbReference type="EMBL" id="CDP20119.1"/>
    </source>
</evidence>
<keyword evidence="2 4" id="KW-0863">Zinc-finger</keyword>
<evidence type="ECO:0000313" key="10">
    <source>
        <dbReference type="Proteomes" id="UP000295252"/>
    </source>
</evidence>
<dbReference type="PhylomeDB" id="A0A068VHQ1"/>
<dbReference type="GO" id="GO:0008270">
    <property type="term" value="F:zinc ion binding"/>
    <property type="evidence" value="ECO:0007669"/>
    <property type="project" value="UniProtKB-KW"/>
</dbReference>
<feature type="region of interest" description="Disordered" evidence="6">
    <location>
        <begin position="429"/>
        <end position="461"/>
    </location>
</feature>
<gene>
    <name evidence="9" type="ORF">GSCOC_T00013442001</name>
</gene>
<dbReference type="Proteomes" id="UP000295252">
    <property type="component" value="Unassembled WGS sequence"/>
</dbReference>
<dbReference type="Gramene" id="CDP20119">
    <property type="protein sequence ID" value="CDP20119"/>
    <property type="gene ID" value="GSCOC_T00013442001"/>
</dbReference>
<comment type="similarity">
    <text evidence="5">Belongs to the NPH3 family.</text>
</comment>
<dbReference type="Gene3D" id="3.30.40.10">
    <property type="entry name" value="Zinc/RING finger domain, C3HC4 (zinc finger)"/>
    <property type="match status" value="1"/>
</dbReference>
<proteinExistence type="inferred from homology"/>
<dbReference type="SUPFAM" id="SSF57850">
    <property type="entry name" value="RING/U-box"/>
    <property type="match status" value="1"/>
</dbReference>
<reference evidence="10" key="1">
    <citation type="journal article" date="2014" name="Science">
        <title>The coffee genome provides insight into the convergent evolution of caffeine biosynthesis.</title>
        <authorList>
            <person name="Denoeud F."/>
            <person name="Carretero-Paulet L."/>
            <person name="Dereeper A."/>
            <person name="Droc G."/>
            <person name="Guyot R."/>
            <person name="Pietrella M."/>
            <person name="Zheng C."/>
            <person name="Alberti A."/>
            <person name="Anthony F."/>
            <person name="Aprea G."/>
            <person name="Aury J.M."/>
            <person name="Bento P."/>
            <person name="Bernard M."/>
            <person name="Bocs S."/>
            <person name="Campa C."/>
            <person name="Cenci A."/>
            <person name="Combes M.C."/>
            <person name="Crouzillat D."/>
            <person name="Da Silva C."/>
            <person name="Daddiego L."/>
            <person name="De Bellis F."/>
            <person name="Dussert S."/>
            <person name="Garsmeur O."/>
            <person name="Gayraud T."/>
            <person name="Guignon V."/>
            <person name="Jahn K."/>
            <person name="Jamilloux V."/>
            <person name="Joet T."/>
            <person name="Labadie K."/>
            <person name="Lan T."/>
            <person name="Leclercq J."/>
            <person name="Lepelley M."/>
            <person name="Leroy T."/>
            <person name="Li L.T."/>
            <person name="Librado P."/>
            <person name="Lopez L."/>
            <person name="Munoz A."/>
            <person name="Noel B."/>
            <person name="Pallavicini A."/>
            <person name="Perrotta G."/>
            <person name="Poncet V."/>
            <person name="Pot D."/>
            <person name="Priyono X."/>
            <person name="Rigoreau M."/>
            <person name="Rouard M."/>
            <person name="Rozas J."/>
            <person name="Tranchant-Dubreuil C."/>
            <person name="VanBuren R."/>
            <person name="Zhang Q."/>
            <person name="Andrade A.C."/>
            <person name="Argout X."/>
            <person name="Bertrand B."/>
            <person name="de Kochko A."/>
            <person name="Graziosi G."/>
            <person name="Henry R.J."/>
            <person name="Jayarama X."/>
            <person name="Ming R."/>
            <person name="Nagai C."/>
            <person name="Rounsley S."/>
            <person name="Sankoff D."/>
            <person name="Giuliano G."/>
            <person name="Albert V.A."/>
            <person name="Wincker P."/>
            <person name="Lashermes P."/>
        </authorList>
    </citation>
    <scope>NUCLEOTIDE SEQUENCE [LARGE SCALE GENOMIC DNA]</scope>
    <source>
        <strain evidence="10">cv. DH200-94</strain>
    </source>
</reference>
<keyword evidence="1" id="KW-0479">Metal-binding</keyword>
<organism evidence="9 10">
    <name type="scientific">Coffea canephora</name>
    <name type="common">Robusta coffee</name>
    <dbReference type="NCBI Taxonomy" id="49390"/>
    <lineage>
        <taxon>Eukaryota</taxon>
        <taxon>Viridiplantae</taxon>
        <taxon>Streptophyta</taxon>
        <taxon>Embryophyta</taxon>
        <taxon>Tracheophyta</taxon>
        <taxon>Spermatophyta</taxon>
        <taxon>Magnoliopsida</taxon>
        <taxon>eudicotyledons</taxon>
        <taxon>Gunneridae</taxon>
        <taxon>Pentapetalae</taxon>
        <taxon>asterids</taxon>
        <taxon>lamiids</taxon>
        <taxon>Gentianales</taxon>
        <taxon>Rubiaceae</taxon>
        <taxon>Ixoroideae</taxon>
        <taxon>Gardenieae complex</taxon>
        <taxon>Bertiereae - Coffeeae clade</taxon>
        <taxon>Coffeeae</taxon>
        <taxon>Coffea</taxon>
    </lineage>
</organism>
<evidence type="ECO:0000256" key="3">
    <source>
        <dbReference type="ARBA" id="ARBA00022833"/>
    </source>
</evidence>
<dbReference type="Pfam" id="PF03000">
    <property type="entry name" value="NPH3"/>
    <property type="match status" value="1"/>
</dbReference>
<dbReference type="AlphaFoldDB" id="A0A068VHQ1"/>
<evidence type="ECO:0000256" key="6">
    <source>
        <dbReference type="SAM" id="MobiDB-lite"/>
    </source>
</evidence>
<dbReference type="SMART" id="SM00184">
    <property type="entry name" value="RING"/>
    <property type="match status" value="1"/>
</dbReference>
<accession>A0A068VHQ1</accession>
<feature type="domain" description="NPH3" evidence="8">
    <location>
        <begin position="12"/>
        <end position="175"/>
    </location>
</feature>
<feature type="domain" description="RING-type" evidence="7">
    <location>
        <begin position="207"/>
        <end position="256"/>
    </location>
</feature>
<dbReference type="PROSITE" id="PS50089">
    <property type="entry name" value="ZF_RING_2"/>
    <property type="match status" value="1"/>
</dbReference>
<dbReference type="InterPro" id="IPR017907">
    <property type="entry name" value="Znf_RING_CS"/>
</dbReference>
<dbReference type="OrthoDB" id="21204at2759"/>
<dbReference type="PROSITE" id="PS51649">
    <property type="entry name" value="NPH3"/>
    <property type="match status" value="1"/>
</dbReference>
<dbReference type="InterPro" id="IPR027356">
    <property type="entry name" value="NPH3_dom"/>
</dbReference>
<evidence type="ECO:0000259" key="7">
    <source>
        <dbReference type="PROSITE" id="PS50089"/>
    </source>
</evidence>
<dbReference type="InterPro" id="IPR013083">
    <property type="entry name" value="Znf_RING/FYVE/PHD"/>
</dbReference>
<evidence type="ECO:0000256" key="4">
    <source>
        <dbReference type="PROSITE-ProRule" id="PRU00175"/>
    </source>
</evidence>
<dbReference type="PROSITE" id="PS00518">
    <property type="entry name" value="ZF_RING_1"/>
    <property type="match status" value="1"/>
</dbReference>
<dbReference type="STRING" id="49390.A0A068VHQ1"/>
<evidence type="ECO:0000256" key="2">
    <source>
        <dbReference type="ARBA" id="ARBA00022771"/>
    </source>
</evidence>
<evidence type="ECO:0000259" key="8">
    <source>
        <dbReference type="PROSITE" id="PS51649"/>
    </source>
</evidence>
<keyword evidence="3" id="KW-0862">Zinc</keyword>
<evidence type="ECO:0000256" key="1">
    <source>
        <dbReference type="ARBA" id="ARBA00022723"/>
    </source>
</evidence>